<comment type="caution">
    <text evidence="2">The sequence shown here is derived from an EMBL/GenBank/DDBJ whole genome shotgun (WGS) entry which is preliminary data.</text>
</comment>
<dbReference type="Proteomes" id="UP000241639">
    <property type="component" value="Unassembled WGS sequence"/>
</dbReference>
<accession>A0A2T4YZP0</accession>
<dbReference type="EMBL" id="PZZP01000005">
    <property type="protein sequence ID" value="PTM52712.1"/>
    <property type="molecule type" value="Genomic_DNA"/>
</dbReference>
<evidence type="ECO:0000313" key="2">
    <source>
        <dbReference type="EMBL" id="PTM52712.1"/>
    </source>
</evidence>
<dbReference type="InterPro" id="IPR024735">
    <property type="entry name" value="TcpC"/>
</dbReference>
<keyword evidence="1" id="KW-0812">Transmembrane</keyword>
<gene>
    <name evidence="2" type="ORF">C8J48_3705</name>
</gene>
<organism evidence="2 3">
    <name type="scientific">Desmospora activa DSM 45169</name>
    <dbReference type="NCBI Taxonomy" id="1121389"/>
    <lineage>
        <taxon>Bacteria</taxon>
        <taxon>Bacillati</taxon>
        <taxon>Bacillota</taxon>
        <taxon>Bacilli</taxon>
        <taxon>Bacillales</taxon>
        <taxon>Thermoactinomycetaceae</taxon>
        <taxon>Desmospora</taxon>
    </lineage>
</organism>
<protein>
    <submittedName>
        <fullName evidence="2">Conjugative transposon protein TcpC</fullName>
    </submittedName>
</protein>
<name>A0A2T4YZP0_9BACL</name>
<keyword evidence="1" id="KW-1133">Transmembrane helix</keyword>
<keyword evidence="3" id="KW-1185">Reference proteome</keyword>
<keyword evidence="1" id="KW-0472">Membrane</keyword>
<dbReference type="Pfam" id="PF12642">
    <property type="entry name" value="TpcC"/>
    <property type="match status" value="1"/>
</dbReference>
<feature type="transmembrane region" description="Helical" evidence="1">
    <location>
        <begin position="12"/>
        <end position="34"/>
    </location>
</feature>
<proteinExistence type="predicted"/>
<reference evidence="2 3" key="1">
    <citation type="submission" date="2018-04" db="EMBL/GenBank/DDBJ databases">
        <title>Genomic Encyclopedia of Archaeal and Bacterial Type Strains, Phase II (KMG-II): from individual species to whole genera.</title>
        <authorList>
            <person name="Goeker M."/>
        </authorList>
    </citation>
    <scope>NUCLEOTIDE SEQUENCE [LARGE SCALE GENOMIC DNA]</scope>
    <source>
        <strain evidence="2 3">DSM 45169</strain>
    </source>
</reference>
<evidence type="ECO:0000256" key="1">
    <source>
        <dbReference type="SAM" id="Phobius"/>
    </source>
</evidence>
<dbReference type="AlphaFoldDB" id="A0A2T4YZP0"/>
<sequence length="282" mass="32326">MDRYLMKQRLKTFGYTLLWTAVILFTIRQGVLLWKSTQPAPAPQVQAAAVTQQVPDAATTVGKKFLIHWFYASSEESPTEKTKRLEKHISNRLEDQLKGESNLLITLKSEEKETIQANSVDVWKTEWVKEGEEAAITYNVILQDGRNVYLKIRMIKAGTWVVDGLPALMPEPERKKLASEEEVTLSEEKDIKAVVEGFFEAWLEGKSEAISRYIRTKEDIQTSDSLTKLHGEYQDVKIIGLTREPKVKAVVYISDAYGQTMAFEYHLKMEKVDGRWYITGME</sequence>
<evidence type="ECO:0000313" key="3">
    <source>
        <dbReference type="Proteomes" id="UP000241639"/>
    </source>
</evidence>
<dbReference type="RefSeq" id="WP_170105711.1">
    <property type="nucleotide sequence ID" value="NZ_PZZP01000005.1"/>
</dbReference>
<dbReference type="Gene3D" id="3.10.450.540">
    <property type="match status" value="1"/>
</dbReference>